<keyword evidence="2" id="KW-1185">Reference proteome</keyword>
<dbReference type="EMBL" id="WRPP01000005">
    <property type="protein sequence ID" value="MVU80822.1"/>
    <property type="molecule type" value="Genomic_DNA"/>
</dbReference>
<dbReference type="PANTHER" id="PTHR36221">
    <property type="entry name" value="DUF742 DOMAIN-CONTAINING PROTEIN"/>
    <property type="match status" value="1"/>
</dbReference>
<dbReference type="InterPro" id="IPR007995">
    <property type="entry name" value="DUF742"/>
</dbReference>
<evidence type="ECO:0000313" key="2">
    <source>
        <dbReference type="Proteomes" id="UP000466794"/>
    </source>
</evidence>
<dbReference type="Gene3D" id="1.10.10.10">
    <property type="entry name" value="Winged helix-like DNA-binding domain superfamily/Winged helix DNA-binding domain"/>
    <property type="match status" value="1"/>
</dbReference>
<sequence length="124" mass="13487">MSRDGTSWFDEDPGPLVRPFVVTRGRAGRGMHELDLITLVVAVGHVAEVSTLDREYGDILRMCQARPLSIAEIAAELNLLLASVKVLVSDLISAGYLLHRSPMPTTGRPGIRLLEAVLDGVRNI</sequence>
<protein>
    <submittedName>
        <fullName evidence="1">DUF742 domain-containing protein</fullName>
    </submittedName>
</protein>
<gene>
    <name evidence="1" type="ORF">GPX89_26655</name>
</gene>
<organism evidence="1 2">
    <name type="scientific">Nocardia terrae</name>
    <dbReference type="NCBI Taxonomy" id="2675851"/>
    <lineage>
        <taxon>Bacteria</taxon>
        <taxon>Bacillati</taxon>
        <taxon>Actinomycetota</taxon>
        <taxon>Actinomycetes</taxon>
        <taxon>Mycobacteriales</taxon>
        <taxon>Nocardiaceae</taxon>
        <taxon>Nocardia</taxon>
    </lineage>
</organism>
<dbReference type="AlphaFoldDB" id="A0A7K1V2U5"/>
<evidence type="ECO:0000313" key="1">
    <source>
        <dbReference type="EMBL" id="MVU80822.1"/>
    </source>
</evidence>
<dbReference type="InterPro" id="IPR036388">
    <property type="entry name" value="WH-like_DNA-bd_sf"/>
</dbReference>
<accession>A0A7K1V2U5</accession>
<dbReference type="Proteomes" id="UP000466794">
    <property type="component" value="Unassembled WGS sequence"/>
</dbReference>
<dbReference type="Pfam" id="PF05331">
    <property type="entry name" value="DUF742"/>
    <property type="match status" value="1"/>
</dbReference>
<proteinExistence type="predicted"/>
<name>A0A7K1V2U5_9NOCA</name>
<reference evidence="1 2" key="1">
    <citation type="submission" date="2019-12" db="EMBL/GenBank/DDBJ databases">
        <title>Nocardia sp. nov. ET3-3 isolated from soil.</title>
        <authorList>
            <person name="Kanchanasin P."/>
            <person name="Tanasupawat S."/>
            <person name="Yuki M."/>
            <person name="Kudo T."/>
        </authorList>
    </citation>
    <scope>NUCLEOTIDE SEQUENCE [LARGE SCALE GENOMIC DNA]</scope>
    <source>
        <strain evidence="1 2">ET3-3</strain>
    </source>
</reference>
<comment type="caution">
    <text evidence="1">The sequence shown here is derived from an EMBL/GenBank/DDBJ whole genome shotgun (WGS) entry which is preliminary data.</text>
</comment>
<dbReference type="PANTHER" id="PTHR36221:SF1">
    <property type="entry name" value="DUF742 DOMAIN-CONTAINING PROTEIN"/>
    <property type="match status" value="1"/>
</dbReference>